<dbReference type="InterPro" id="IPR052163">
    <property type="entry name" value="DGC-Regulatory_Protein"/>
</dbReference>
<feature type="transmembrane region" description="Helical" evidence="2">
    <location>
        <begin position="281"/>
        <end position="300"/>
    </location>
</feature>
<keyword evidence="2" id="KW-0472">Membrane</keyword>
<dbReference type="SMART" id="SM00267">
    <property type="entry name" value="GGDEF"/>
    <property type="match status" value="1"/>
</dbReference>
<dbReference type="InterPro" id="IPR043128">
    <property type="entry name" value="Rev_trsase/Diguanyl_cyclase"/>
</dbReference>
<evidence type="ECO:0000313" key="4">
    <source>
        <dbReference type="EMBL" id="GAP35110.1"/>
    </source>
</evidence>
<dbReference type="AlphaFoldDB" id="A0A0K8NYW7"/>
<dbReference type="Pfam" id="PF00990">
    <property type="entry name" value="GGDEF"/>
    <property type="match status" value="1"/>
</dbReference>
<reference evidence="4 5" key="2">
    <citation type="journal article" date="2016" name="Science">
        <title>A bacterium that degrades and assimilates poly(ethylene terephthalate).</title>
        <authorList>
            <person name="Yoshida S."/>
            <person name="Hiraga K."/>
            <person name="Takehana T."/>
            <person name="Taniguchi I."/>
            <person name="Yamaji H."/>
            <person name="Maeda Y."/>
            <person name="Toyohara K."/>
            <person name="Miyamoto K."/>
            <person name="Kimura Y."/>
            <person name="Oda K."/>
        </authorList>
    </citation>
    <scope>NUCLEOTIDE SEQUENCE [LARGE SCALE GENOMIC DNA]</scope>
    <source>
        <strain evidence="5">NBRC 110686 / TISTR 2288 / 201-F6</strain>
    </source>
</reference>
<accession>A0A0K8NYW7</accession>
<sequence length="512" mass="54624">MNPRHTERRIIYSLVVVLIAIQLAIYLVLRVNNERIARASLGAALQTGAHVTRSLLETRQRQLDESTRVLAGDFGLREAIATGDRPTVSSMLDNHEKRAQGLFIAVHDLGQRLLAKSTNLPVGQRLDALADGGARAGQGLPIHMAALDRAGETLFHLSVAEVRAPQQLAWISMGFAIDTAFAEELSRLTDMQFLFLARDQQGAWRLHGSTLPGPITAAAIASLREAHGADLLREAWTVDGPDDSYLLSVLPLSARGGAEVVAVMGRSLDQAMAPMREVERALLLLLAASLVVAGGAVYVVTRRLVAPINESAHRDTLTGLVNRRYFDAALRLALEEAARRRGRPLALLMLDLNKFKAINDGLGHAAGDEVLQIVARRLQQVVRASDTVARLGGDEFAVLLPGMGRAAVTPLLDKLVAAICEPFPLEGRTMSVGTSVGVAIAPDDGTRPEALMHRADQAMYRAKTGGGAAYAFHEAGDSELTEDLAALLNRPDAPGPGDAAVGVRGPLASGMS</sequence>
<dbReference type="PANTHER" id="PTHR46663">
    <property type="entry name" value="DIGUANYLATE CYCLASE DGCT-RELATED"/>
    <property type="match status" value="1"/>
</dbReference>
<dbReference type="RefSeq" id="WP_054019189.1">
    <property type="nucleotide sequence ID" value="NZ_BBYR01000014.1"/>
</dbReference>
<organism evidence="4 5">
    <name type="scientific">Piscinibacter sakaiensis</name>
    <name type="common">Ideonella sakaiensis</name>
    <dbReference type="NCBI Taxonomy" id="1547922"/>
    <lineage>
        <taxon>Bacteria</taxon>
        <taxon>Pseudomonadati</taxon>
        <taxon>Pseudomonadota</taxon>
        <taxon>Betaproteobacteria</taxon>
        <taxon>Burkholderiales</taxon>
        <taxon>Sphaerotilaceae</taxon>
        <taxon>Piscinibacter</taxon>
    </lineage>
</organism>
<evidence type="ECO:0000256" key="2">
    <source>
        <dbReference type="SAM" id="Phobius"/>
    </source>
</evidence>
<name>A0A0K8NYW7_PISS1</name>
<dbReference type="Proteomes" id="UP000037660">
    <property type="component" value="Unassembled WGS sequence"/>
</dbReference>
<dbReference type="GO" id="GO:0003824">
    <property type="term" value="F:catalytic activity"/>
    <property type="evidence" value="ECO:0007669"/>
    <property type="project" value="UniProtKB-ARBA"/>
</dbReference>
<dbReference type="NCBIfam" id="TIGR00254">
    <property type="entry name" value="GGDEF"/>
    <property type="match status" value="1"/>
</dbReference>
<protein>
    <submittedName>
        <fullName evidence="4">Sensory box/GGDEF family protein</fullName>
    </submittedName>
</protein>
<keyword evidence="2" id="KW-1133">Transmembrane helix</keyword>
<dbReference type="SUPFAM" id="SSF55073">
    <property type="entry name" value="Nucleotide cyclase"/>
    <property type="match status" value="1"/>
</dbReference>
<dbReference type="EMBL" id="BBYR01000014">
    <property type="protein sequence ID" value="GAP35110.1"/>
    <property type="molecule type" value="Genomic_DNA"/>
</dbReference>
<evidence type="ECO:0000313" key="5">
    <source>
        <dbReference type="Proteomes" id="UP000037660"/>
    </source>
</evidence>
<feature type="domain" description="GGDEF" evidence="3">
    <location>
        <begin position="343"/>
        <end position="475"/>
    </location>
</feature>
<dbReference type="CDD" id="cd01949">
    <property type="entry name" value="GGDEF"/>
    <property type="match status" value="1"/>
</dbReference>
<keyword evidence="2" id="KW-0812">Transmembrane</keyword>
<keyword evidence="5" id="KW-1185">Reference proteome</keyword>
<dbReference type="STRING" id="1547922.ISF6_0681"/>
<evidence type="ECO:0000256" key="1">
    <source>
        <dbReference type="SAM" id="MobiDB-lite"/>
    </source>
</evidence>
<dbReference type="InterPro" id="IPR029150">
    <property type="entry name" value="dCache_3"/>
</dbReference>
<evidence type="ECO:0000259" key="3">
    <source>
        <dbReference type="PROSITE" id="PS50887"/>
    </source>
</evidence>
<dbReference type="InterPro" id="IPR000160">
    <property type="entry name" value="GGDEF_dom"/>
</dbReference>
<dbReference type="InterPro" id="IPR029787">
    <property type="entry name" value="Nucleotide_cyclase"/>
</dbReference>
<dbReference type="Pfam" id="PF14827">
    <property type="entry name" value="dCache_3"/>
    <property type="match status" value="1"/>
</dbReference>
<dbReference type="PANTHER" id="PTHR46663:SF2">
    <property type="entry name" value="GGDEF DOMAIN-CONTAINING PROTEIN"/>
    <property type="match status" value="1"/>
</dbReference>
<reference evidence="5" key="1">
    <citation type="submission" date="2015-07" db="EMBL/GenBank/DDBJ databases">
        <title>Discovery of a poly(ethylene terephthalate assimilation.</title>
        <authorList>
            <person name="Yoshida S."/>
            <person name="Hiraga K."/>
            <person name="Takehana T."/>
            <person name="Taniguchi I."/>
            <person name="Yamaji H."/>
            <person name="Maeda Y."/>
            <person name="Toyohara K."/>
            <person name="Miyamoto K."/>
            <person name="Kimura Y."/>
            <person name="Oda K."/>
        </authorList>
    </citation>
    <scope>NUCLEOTIDE SEQUENCE [LARGE SCALE GENOMIC DNA]</scope>
    <source>
        <strain evidence="5">NBRC 110686 / TISTR 2288 / 201-F6</strain>
    </source>
</reference>
<proteinExistence type="predicted"/>
<comment type="caution">
    <text evidence="4">The sequence shown here is derived from an EMBL/GenBank/DDBJ whole genome shotgun (WGS) entry which is preliminary data.</text>
</comment>
<dbReference type="PROSITE" id="PS50887">
    <property type="entry name" value="GGDEF"/>
    <property type="match status" value="1"/>
</dbReference>
<dbReference type="OrthoDB" id="9812260at2"/>
<dbReference type="FunFam" id="3.30.70.270:FF:000001">
    <property type="entry name" value="Diguanylate cyclase domain protein"/>
    <property type="match status" value="1"/>
</dbReference>
<dbReference type="Gene3D" id="3.30.70.270">
    <property type="match status" value="1"/>
</dbReference>
<feature type="transmembrane region" description="Helical" evidence="2">
    <location>
        <begin position="12"/>
        <end position="29"/>
    </location>
</feature>
<gene>
    <name evidence="4" type="ORF">ISF6_0681</name>
</gene>
<feature type="region of interest" description="Disordered" evidence="1">
    <location>
        <begin position="490"/>
        <end position="512"/>
    </location>
</feature>